<dbReference type="Pfam" id="PF03382">
    <property type="entry name" value="DUF285"/>
    <property type="match status" value="1"/>
</dbReference>
<dbReference type="SUPFAM" id="SSF52058">
    <property type="entry name" value="L domain-like"/>
    <property type="match status" value="1"/>
</dbReference>
<dbReference type="EMBL" id="PPEK01000014">
    <property type="protein sequence ID" value="PNV66982.1"/>
    <property type="molecule type" value="Genomic_DNA"/>
</dbReference>
<dbReference type="Pfam" id="PF13306">
    <property type="entry name" value="LRR_5"/>
    <property type="match status" value="2"/>
</dbReference>
<dbReference type="Gene3D" id="2.60.40.4270">
    <property type="entry name" value="Listeria-Bacteroides repeat domain"/>
    <property type="match status" value="3"/>
</dbReference>
<dbReference type="InterPro" id="IPR013378">
    <property type="entry name" value="InlB-like_B-rpt"/>
</dbReference>
<protein>
    <recommendedName>
        <fullName evidence="4">Bacterial repeat domain-containing protein</fullName>
    </recommendedName>
</protein>
<dbReference type="Gene3D" id="3.80.10.10">
    <property type="entry name" value="Ribonuclease Inhibitor"/>
    <property type="match status" value="4"/>
</dbReference>
<evidence type="ECO:0000256" key="1">
    <source>
        <dbReference type="ARBA" id="ARBA00004196"/>
    </source>
</evidence>
<sequence length="1113" mass="115663">MGWRGASLAGDVAVPYLVMSGEDAYAVTVIGDPDIDYTAADGSASGVLAGSGATSLSLPASVETVADGALSGCPLLESVFASPQNQKYASSDGMLFSKDLSALLFVPEGKRGTARIPDETSSAPASAFSSVSGLSAVHAGEGSAAFSAREGVLYSKDGASLLYFPAAAGNAVVLPAETESIGEGAFAQAEGLASIVALGYVRDIHETAFAEAAKRDAQVALPAGENYDTRKVVWEAAGFQSFVEPAAPGDAVGPTDPEGQPASGFVFTLLDDYTLAVSWVGESDPEADLVIPATAKLNDVEYRVSAIAPAGFQGRQSLSSVQIRAPITVIGDDAFTGCTGLASVELSEGVSAIGAGAFSGTAVQRVVIPASVTSVGSRAFADCPDLSRIVTFSNAPSVDADAIAGCTGVAIYAPYDEAGEYPWNPGLVASGNHILPYGISLASDPLALEVGETADLFEGGVCEVPDGCELTYSYAATPISVEAGQVTGKKIGVSEVTAVLSLDGIELARIMRVVEVVAGKPTPYIFDADGTYTFRFDSLGGTSVPDQKIYMTGIASGGPTSSSHYNMTPNITKPQDPSKPGYTFVGWSIRSHPEELYNFGAGSAEFDSGDFVSGIVTFYAKWKRVVPQGATTGTIGDGVTWYITSTNELIITPTNGISGTLPASYAESYIPWANNSTIKVATIDSGVKANESLGYLFYGNSALTEIKGLDSLITSGVKKVAHMLHGCSSLSFLDVSKWDTSSISDMTCLFYGCSSLSFLDVSKWDTSNLFVAYSLFANCSRLSSIDVSGWNTPKLTQTTWMFSGCTSLTSLDFSSWDTSKVSAMGRMFNDCTNLTSLDLLGFDTSVVTINEGMFANCSSLSSLDLSTWSLPVNTNMDELFADCSKLTFLDISSLDTSKLPGSAVGVFRNCPSLSEVKVGSNYTLKVLSKPMMNGYTGNWINSSGKSFAYNAIPSGVADTYRAQTSYNIAFNGNGSTGGSMAVQTVPHGMSVNLTSNGFTKTGHTFAGWAESATGAVKYANGASVKDLTSTPNGTVTLYAKWTPNPYSIIFNGNGNTGGSMSNQSMTYGTAKNLTSNGFTKTGHTFAGWAESATGAVKYANGASVKDLTSTPNG</sequence>
<dbReference type="InterPro" id="IPR005046">
    <property type="entry name" value="DUF285"/>
</dbReference>
<gene>
    <name evidence="2" type="ORF">C2L71_09990</name>
</gene>
<reference evidence="3" key="1">
    <citation type="submission" date="2018-01" db="EMBL/GenBank/DDBJ databases">
        <title>Rubneribacter badeniensis gen. nov., sp. nov., and Colonibacter rubneri, gen. nov., sp. nov., WGS of new members of the Eggerthellaceae.</title>
        <authorList>
            <person name="Danylec N."/>
            <person name="Stoll D.A."/>
            <person name="Doetsch A."/>
            <person name="Kulling S.E."/>
            <person name="Huch M."/>
        </authorList>
    </citation>
    <scope>NUCLEOTIDE SEQUENCE [LARGE SCALE GENOMIC DNA]</scope>
    <source>
        <strain evidence="3">ResAG-96</strain>
    </source>
</reference>
<proteinExistence type="predicted"/>
<comment type="caution">
    <text evidence="2">The sequence shown here is derived from an EMBL/GenBank/DDBJ whole genome shotgun (WGS) entry which is preliminary data.</text>
</comment>
<dbReference type="PANTHER" id="PTHR45661">
    <property type="entry name" value="SURFACE ANTIGEN"/>
    <property type="match status" value="1"/>
</dbReference>
<dbReference type="NCBIfam" id="TIGR02543">
    <property type="entry name" value="List_Bact_rpt"/>
    <property type="match status" value="1"/>
</dbReference>
<evidence type="ECO:0008006" key="4">
    <source>
        <dbReference type="Google" id="ProtNLM"/>
    </source>
</evidence>
<dbReference type="InterPro" id="IPR026906">
    <property type="entry name" value="LRR_5"/>
</dbReference>
<evidence type="ECO:0000313" key="2">
    <source>
        <dbReference type="EMBL" id="PNV66982.1"/>
    </source>
</evidence>
<dbReference type="InterPro" id="IPR053139">
    <property type="entry name" value="Surface_bspA-like"/>
</dbReference>
<dbReference type="AlphaFoldDB" id="A0A2K2U9R3"/>
<dbReference type="Proteomes" id="UP000236197">
    <property type="component" value="Unassembled WGS sequence"/>
</dbReference>
<dbReference type="InterPro" id="IPR032675">
    <property type="entry name" value="LRR_dom_sf"/>
</dbReference>
<dbReference type="InterPro" id="IPR011889">
    <property type="entry name" value="Liste_lipo_26"/>
</dbReference>
<dbReference type="NCBIfam" id="TIGR02167">
    <property type="entry name" value="Liste_lipo_26"/>
    <property type="match status" value="7"/>
</dbReference>
<dbReference type="GO" id="GO:0030313">
    <property type="term" value="C:cell envelope"/>
    <property type="evidence" value="ECO:0007669"/>
    <property type="project" value="UniProtKB-SubCell"/>
</dbReference>
<dbReference type="Gene3D" id="3.40.50.12480">
    <property type="match status" value="1"/>
</dbReference>
<comment type="subcellular location">
    <subcellularLocation>
        <location evidence="1">Cell envelope</location>
    </subcellularLocation>
</comment>
<dbReference type="InterPro" id="IPR042229">
    <property type="entry name" value="Listeria/Bacterioides_rpt_sf"/>
</dbReference>
<dbReference type="Pfam" id="PF09479">
    <property type="entry name" value="Flg_new"/>
    <property type="match status" value="3"/>
</dbReference>
<dbReference type="PANTHER" id="PTHR45661:SF3">
    <property type="entry name" value="IG-LIKE DOMAIN-CONTAINING PROTEIN"/>
    <property type="match status" value="1"/>
</dbReference>
<organism evidence="2 3">
    <name type="scientific">Enteroscipio rubneri</name>
    <dbReference type="NCBI Taxonomy" id="2070686"/>
    <lineage>
        <taxon>Bacteria</taxon>
        <taxon>Bacillati</taxon>
        <taxon>Actinomycetota</taxon>
        <taxon>Coriobacteriia</taxon>
        <taxon>Eggerthellales</taxon>
        <taxon>Eggerthellaceae</taxon>
        <taxon>Enteroscipio</taxon>
    </lineage>
</organism>
<feature type="non-terminal residue" evidence="2">
    <location>
        <position position="1113"/>
    </location>
</feature>
<accession>A0A2K2U9R3</accession>
<name>A0A2K2U9R3_9ACTN</name>
<evidence type="ECO:0000313" key="3">
    <source>
        <dbReference type="Proteomes" id="UP000236197"/>
    </source>
</evidence>
<keyword evidence="3" id="KW-1185">Reference proteome</keyword>